<evidence type="ECO:0000256" key="7">
    <source>
        <dbReference type="ARBA" id="ARBA00023204"/>
    </source>
</evidence>
<dbReference type="NCBIfam" id="TIGR00589">
    <property type="entry name" value="ogt"/>
    <property type="match status" value="1"/>
</dbReference>
<feature type="active site" description="Nucleophile; methyl group acceptor" evidence="9">
    <location>
        <position position="142"/>
    </location>
</feature>
<evidence type="ECO:0000256" key="9">
    <source>
        <dbReference type="HAMAP-Rule" id="MF_00772"/>
    </source>
</evidence>
<keyword evidence="7 9" id="KW-0234">DNA repair</keyword>
<comment type="catalytic activity">
    <reaction evidence="1 9">
        <text>a 4-O-methyl-thymidine in DNA + L-cysteinyl-[protein] = a thymidine in DNA + S-methyl-L-cysteinyl-[protein]</text>
        <dbReference type="Rhea" id="RHEA:53428"/>
        <dbReference type="Rhea" id="RHEA-COMP:10131"/>
        <dbReference type="Rhea" id="RHEA-COMP:10132"/>
        <dbReference type="Rhea" id="RHEA-COMP:13555"/>
        <dbReference type="Rhea" id="RHEA-COMP:13556"/>
        <dbReference type="ChEBI" id="CHEBI:29950"/>
        <dbReference type="ChEBI" id="CHEBI:82612"/>
        <dbReference type="ChEBI" id="CHEBI:137386"/>
        <dbReference type="ChEBI" id="CHEBI:137387"/>
        <dbReference type="EC" id="2.1.1.63"/>
    </reaction>
</comment>
<dbReference type="Gene3D" id="3.30.160.70">
    <property type="entry name" value="Methylated DNA-protein cysteine methyltransferase domain"/>
    <property type="match status" value="1"/>
</dbReference>
<comment type="function">
    <text evidence="9">Involved in the cellular defense against the biological effects of O6-methylguanine (O6-MeG) and O4-methylthymine (O4-MeT) in DNA. Repairs the methylated nucleobase in DNA by stoichiometrically transferring the methyl group to a cysteine residue in the enzyme. This is a suicide reaction: the enzyme is irreversibly inactivated.</text>
</comment>
<sequence length="182" mass="20461">MSKETSPVIYWTLLDYKEWHFYIAATEKGLCYIGSQGKPFSETSTWAERRFPGSPLIEDEARLQLYLAELKEYLDGERQDLISPADLIGTPFQLEVWRALREIPYGSTWSYSDIAEHIGRPSAVRAVGTAIGANPVLITVPCHRVIGKNGSLTGFRGGLEMKKRLLELEQGIAIAGEQRLQF</sequence>
<dbReference type="FunFam" id="1.10.10.10:FF:000214">
    <property type="entry name" value="Methylated-DNA--protein-cysteine methyltransferase"/>
    <property type="match status" value="1"/>
</dbReference>
<comment type="caution">
    <text evidence="12">The sequence shown here is derived from an EMBL/GenBank/DDBJ whole genome shotgun (WGS) entry which is preliminary data.</text>
</comment>
<dbReference type="PROSITE" id="PS00374">
    <property type="entry name" value="MGMT"/>
    <property type="match status" value="1"/>
</dbReference>
<dbReference type="InterPro" id="IPR001497">
    <property type="entry name" value="MethylDNA_cys_MeTrfase_AS"/>
</dbReference>
<dbReference type="SUPFAM" id="SSF53155">
    <property type="entry name" value="Methylated DNA-protein cysteine methyltransferase domain"/>
    <property type="match status" value="1"/>
</dbReference>
<evidence type="ECO:0000256" key="4">
    <source>
        <dbReference type="ARBA" id="ARBA00022603"/>
    </source>
</evidence>
<dbReference type="CDD" id="cd06445">
    <property type="entry name" value="ATase"/>
    <property type="match status" value="1"/>
</dbReference>
<evidence type="ECO:0000256" key="2">
    <source>
        <dbReference type="ARBA" id="ARBA00008711"/>
    </source>
</evidence>
<dbReference type="InterPro" id="IPR036631">
    <property type="entry name" value="MGMT_N_sf"/>
</dbReference>
<dbReference type="Proteomes" id="UP000564806">
    <property type="component" value="Unassembled WGS sequence"/>
</dbReference>
<feature type="domain" description="Methylated-DNA-[protein]-cysteine S-methyltransferase DNA binding" evidence="10">
    <location>
        <begin position="91"/>
        <end position="170"/>
    </location>
</feature>
<dbReference type="EC" id="2.1.1.63" evidence="9"/>
<dbReference type="Gene3D" id="1.10.10.10">
    <property type="entry name" value="Winged helix-like DNA-binding domain superfamily/Winged helix DNA-binding domain"/>
    <property type="match status" value="1"/>
</dbReference>
<dbReference type="EMBL" id="JABWCS010000208">
    <property type="protein sequence ID" value="NUU61317.1"/>
    <property type="molecule type" value="Genomic_DNA"/>
</dbReference>
<keyword evidence="3 9" id="KW-0963">Cytoplasm</keyword>
<comment type="miscellaneous">
    <text evidence="9">This enzyme catalyzes only one turnover and therefore is not strictly catalytic. According to one definition, an enzyme is a biocatalyst that acts repeatedly and over many reaction cycles.</text>
</comment>
<dbReference type="GO" id="GO:0003908">
    <property type="term" value="F:methylated-DNA-[protein]-cysteine S-methyltransferase activity"/>
    <property type="evidence" value="ECO:0007669"/>
    <property type="project" value="UniProtKB-UniRule"/>
</dbReference>
<dbReference type="Pfam" id="PF01035">
    <property type="entry name" value="DNA_binding_1"/>
    <property type="match status" value="1"/>
</dbReference>
<dbReference type="GO" id="GO:0032259">
    <property type="term" value="P:methylation"/>
    <property type="evidence" value="ECO:0007669"/>
    <property type="project" value="UniProtKB-KW"/>
</dbReference>
<keyword evidence="4 9" id="KW-0489">Methyltransferase</keyword>
<protein>
    <recommendedName>
        <fullName evidence="9">Methylated-DNA--protein-cysteine methyltransferase</fullName>
        <ecNumber evidence="9">2.1.1.63</ecNumber>
    </recommendedName>
    <alternativeName>
        <fullName evidence="9">6-O-methylguanine-DNA methyltransferase</fullName>
        <shortName evidence="9">MGMT</shortName>
    </alternativeName>
    <alternativeName>
        <fullName evidence="9">O-6-methylguanine-DNA-alkyltransferase</fullName>
    </alternativeName>
</protein>
<dbReference type="SUPFAM" id="SSF46767">
    <property type="entry name" value="Methylated DNA-protein cysteine methyltransferase, C-terminal domain"/>
    <property type="match status" value="1"/>
</dbReference>
<proteinExistence type="inferred from homology"/>
<dbReference type="InterPro" id="IPR008332">
    <property type="entry name" value="MethylG_MeTrfase_N"/>
</dbReference>
<evidence type="ECO:0000256" key="6">
    <source>
        <dbReference type="ARBA" id="ARBA00022763"/>
    </source>
</evidence>
<keyword evidence="5 9" id="KW-0808">Transferase</keyword>
<evidence type="ECO:0000313" key="13">
    <source>
        <dbReference type="Proteomes" id="UP000564806"/>
    </source>
</evidence>
<dbReference type="InterPro" id="IPR036217">
    <property type="entry name" value="MethylDNA_cys_MeTrfase_DNAb"/>
</dbReference>
<dbReference type="RefSeq" id="WP_175371862.1">
    <property type="nucleotide sequence ID" value="NZ_JABWCS010000208.1"/>
</dbReference>
<accession>A0A850EP47</accession>
<comment type="subcellular location">
    <subcellularLocation>
        <location evidence="9">Cytoplasm</location>
    </subcellularLocation>
</comment>
<evidence type="ECO:0000313" key="12">
    <source>
        <dbReference type="EMBL" id="NUU61317.1"/>
    </source>
</evidence>
<dbReference type="AlphaFoldDB" id="A0A850EP47"/>
<name>A0A850EP47_9BACL</name>
<dbReference type="GO" id="GO:0005737">
    <property type="term" value="C:cytoplasm"/>
    <property type="evidence" value="ECO:0007669"/>
    <property type="project" value="UniProtKB-SubCell"/>
</dbReference>
<evidence type="ECO:0000256" key="8">
    <source>
        <dbReference type="ARBA" id="ARBA00049348"/>
    </source>
</evidence>
<comment type="similarity">
    <text evidence="2 9">Belongs to the MGMT family.</text>
</comment>
<evidence type="ECO:0000256" key="5">
    <source>
        <dbReference type="ARBA" id="ARBA00022679"/>
    </source>
</evidence>
<dbReference type="Pfam" id="PF02870">
    <property type="entry name" value="Methyltransf_1N"/>
    <property type="match status" value="1"/>
</dbReference>
<keyword evidence="6 9" id="KW-0227">DNA damage</keyword>
<dbReference type="PANTHER" id="PTHR10815:SF12">
    <property type="entry name" value="METHYLATED-DNA--PROTEIN-CYSTEINE METHYLTRANSFERASE, INDUCIBLE"/>
    <property type="match status" value="1"/>
</dbReference>
<dbReference type="InterPro" id="IPR014048">
    <property type="entry name" value="MethylDNA_cys_MeTrfase_DNA-bd"/>
</dbReference>
<organism evidence="12 13">
    <name type="scientific">Paenibacillus agri</name>
    <dbReference type="NCBI Taxonomy" id="2744309"/>
    <lineage>
        <taxon>Bacteria</taxon>
        <taxon>Bacillati</taxon>
        <taxon>Bacillota</taxon>
        <taxon>Bacilli</taxon>
        <taxon>Bacillales</taxon>
        <taxon>Paenibacillaceae</taxon>
        <taxon>Paenibacillus</taxon>
    </lineage>
</organism>
<dbReference type="PANTHER" id="PTHR10815">
    <property type="entry name" value="METHYLATED-DNA--PROTEIN-CYSTEINE METHYLTRANSFERASE"/>
    <property type="match status" value="1"/>
</dbReference>
<keyword evidence="13" id="KW-1185">Reference proteome</keyword>
<dbReference type="GO" id="GO:0006307">
    <property type="term" value="P:DNA alkylation repair"/>
    <property type="evidence" value="ECO:0007669"/>
    <property type="project" value="UniProtKB-UniRule"/>
</dbReference>
<evidence type="ECO:0000256" key="1">
    <source>
        <dbReference type="ARBA" id="ARBA00001286"/>
    </source>
</evidence>
<evidence type="ECO:0000259" key="11">
    <source>
        <dbReference type="Pfam" id="PF02870"/>
    </source>
</evidence>
<reference evidence="12" key="1">
    <citation type="submission" date="2020-06" db="EMBL/GenBank/DDBJ databases">
        <title>Paenibacillus sp. nov., isolated from soil.</title>
        <authorList>
            <person name="Seo Y.L."/>
        </authorList>
    </citation>
    <scope>NUCLEOTIDE SEQUENCE [LARGE SCALE GENOMIC DNA]</scope>
    <source>
        <strain evidence="12">JW14</strain>
    </source>
</reference>
<evidence type="ECO:0000259" key="10">
    <source>
        <dbReference type="Pfam" id="PF01035"/>
    </source>
</evidence>
<gene>
    <name evidence="12" type="ORF">HPT30_13330</name>
</gene>
<evidence type="ECO:0000256" key="3">
    <source>
        <dbReference type="ARBA" id="ARBA00022490"/>
    </source>
</evidence>
<dbReference type="InterPro" id="IPR023546">
    <property type="entry name" value="MGMT"/>
</dbReference>
<dbReference type="InterPro" id="IPR036388">
    <property type="entry name" value="WH-like_DNA-bd_sf"/>
</dbReference>
<feature type="domain" description="Methylguanine DNA methyltransferase ribonuclease-like" evidence="11">
    <location>
        <begin position="9"/>
        <end position="81"/>
    </location>
</feature>
<comment type="catalytic activity">
    <reaction evidence="8 9">
        <text>a 6-O-methyl-2'-deoxyguanosine in DNA + L-cysteinyl-[protein] = S-methyl-L-cysteinyl-[protein] + a 2'-deoxyguanosine in DNA</text>
        <dbReference type="Rhea" id="RHEA:24000"/>
        <dbReference type="Rhea" id="RHEA-COMP:10131"/>
        <dbReference type="Rhea" id="RHEA-COMP:10132"/>
        <dbReference type="Rhea" id="RHEA-COMP:11367"/>
        <dbReference type="Rhea" id="RHEA-COMP:11368"/>
        <dbReference type="ChEBI" id="CHEBI:29950"/>
        <dbReference type="ChEBI" id="CHEBI:82612"/>
        <dbReference type="ChEBI" id="CHEBI:85445"/>
        <dbReference type="ChEBI" id="CHEBI:85448"/>
        <dbReference type="EC" id="2.1.1.63"/>
    </reaction>
</comment>
<dbReference type="HAMAP" id="MF_00772">
    <property type="entry name" value="OGT"/>
    <property type="match status" value="1"/>
</dbReference>